<evidence type="ECO:0000313" key="3">
    <source>
        <dbReference type="Proteomes" id="UP000838763"/>
    </source>
</evidence>
<feature type="signal peptide" evidence="1">
    <location>
        <begin position="1"/>
        <end position="18"/>
    </location>
</feature>
<protein>
    <submittedName>
        <fullName evidence="2">Uncharacterized protein</fullName>
    </submittedName>
</protein>
<evidence type="ECO:0000313" key="2">
    <source>
        <dbReference type="EMBL" id="CAI4215590.1"/>
    </source>
</evidence>
<keyword evidence="1" id="KW-0732">Signal</keyword>
<keyword evidence="3" id="KW-1185">Reference proteome</keyword>
<evidence type="ECO:0000256" key="1">
    <source>
        <dbReference type="SAM" id="SignalP"/>
    </source>
</evidence>
<feature type="chain" id="PRO_5040457348" evidence="1">
    <location>
        <begin position="19"/>
        <end position="139"/>
    </location>
</feature>
<gene>
    <name evidence="2" type="ORF">PPNO1_LOCUS5297</name>
</gene>
<organism evidence="2 3">
    <name type="scientific">Parascedosporium putredinis</name>
    <dbReference type="NCBI Taxonomy" id="1442378"/>
    <lineage>
        <taxon>Eukaryota</taxon>
        <taxon>Fungi</taxon>
        <taxon>Dikarya</taxon>
        <taxon>Ascomycota</taxon>
        <taxon>Pezizomycotina</taxon>
        <taxon>Sordariomycetes</taxon>
        <taxon>Hypocreomycetidae</taxon>
        <taxon>Microascales</taxon>
        <taxon>Microascaceae</taxon>
        <taxon>Parascedosporium</taxon>
    </lineage>
</organism>
<reference evidence="2" key="1">
    <citation type="submission" date="2022-11" db="EMBL/GenBank/DDBJ databases">
        <authorList>
            <person name="Scott C."/>
            <person name="Bruce N."/>
        </authorList>
    </citation>
    <scope>NUCLEOTIDE SEQUENCE</scope>
</reference>
<dbReference type="Proteomes" id="UP000838763">
    <property type="component" value="Unassembled WGS sequence"/>
</dbReference>
<accession>A0A9P1MAA9</accession>
<dbReference type="AlphaFoldDB" id="A0A9P1MAA9"/>
<dbReference type="EMBL" id="CALLCH030000012">
    <property type="protein sequence ID" value="CAI4215590.1"/>
    <property type="molecule type" value="Genomic_DNA"/>
</dbReference>
<comment type="caution">
    <text evidence="2">The sequence shown here is derived from an EMBL/GenBank/DDBJ whole genome shotgun (WGS) entry which is preliminary data.</text>
</comment>
<name>A0A9P1MAA9_9PEZI</name>
<proteinExistence type="predicted"/>
<sequence>MKAFFTAVFLPIAALAAATPAGVAPPSAASAPRHLPVRQLPAAGWGWAVCNAQGDWVRGGDCKRGEFCSMNPLNASPYCLPVPEGECPRALPLHREQRRPGWSIDVCNEAGRWAERVRCPSGQVCRYGAVRGYPYCTAP</sequence>